<dbReference type="InterPro" id="IPR003423">
    <property type="entry name" value="OMP_efflux"/>
</dbReference>
<keyword evidence="9" id="KW-0732">Signal</keyword>
<evidence type="ECO:0000256" key="9">
    <source>
        <dbReference type="SAM" id="SignalP"/>
    </source>
</evidence>
<feature type="region of interest" description="Disordered" evidence="8">
    <location>
        <begin position="74"/>
        <end position="96"/>
    </location>
</feature>
<keyword evidence="5" id="KW-0812">Transmembrane</keyword>
<dbReference type="Pfam" id="PF02321">
    <property type="entry name" value="OEP"/>
    <property type="match status" value="2"/>
</dbReference>
<organism evidence="10 11">
    <name type="scientific">Ramlibacter henchirensis</name>
    <dbReference type="NCBI Taxonomy" id="204072"/>
    <lineage>
        <taxon>Bacteria</taxon>
        <taxon>Pseudomonadati</taxon>
        <taxon>Pseudomonadota</taxon>
        <taxon>Betaproteobacteria</taxon>
        <taxon>Burkholderiales</taxon>
        <taxon>Comamonadaceae</taxon>
        <taxon>Ramlibacter</taxon>
    </lineage>
</organism>
<gene>
    <name evidence="10" type="ORF">EZ313_04590</name>
</gene>
<comment type="subcellular location">
    <subcellularLocation>
        <location evidence="1">Cell outer membrane</location>
    </subcellularLocation>
</comment>
<dbReference type="AlphaFoldDB" id="A0A4Z0C777"/>
<dbReference type="EMBL" id="SMLM01000001">
    <property type="protein sequence ID" value="TFZ05935.1"/>
    <property type="molecule type" value="Genomic_DNA"/>
</dbReference>
<keyword evidence="6" id="KW-0472">Membrane</keyword>
<proteinExistence type="inferred from homology"/>
<protein>
    <submittedName>
        <fullName evidence="10">Type I secretion protein TolC</fullName>
    </submittedName>
</protein>
<evidence type="ECO:0000256" key="6">
    <source>
        <dbReference type="ARBA" id="ARBA00023136"/>
    </source>
</evidence>
<dbReference type="RefSeq" id="WP_135262020.1">
    <property type="nucleotide sequence ID" value="NZ_SMLM01000001.1"/>
</dbReference>
<dbReference type="GO" id="GO:0015562">
    <property type="term" value="F:efflux transmembrane transporter activity"/>
    <property type="evidence" value="ECO:0007669"/>
    <property type="project" value="InterPro"/>
</dbReference>
<keyword evidence="4" id="KW-1134">Transmembrane beta strand</keyword>
<reference evidence="10 11" key="1">
    <citation type="submission" date="2019-03" db="EMBL/GenBank/DDBJ databases">
        <title>Ramlibacter henchirensis DSM 14656, whole genome shotgun sequence.</title>
        <authorList>
            <person name="Zhang X."/>
            <person name="Feng G."/>
            <person name="Zhu H."/>
        </authorList>
    </citation>
    <scope>NUCLEOTIDE SEQUENCE [LARGE SCALE GENOMIC DNA]</scope>
    <source>
        <strain evidence="10 11">DSM 14656</strain>
    </source>
</reference>
<dbReference type="InterPro" id="IPR010130">
    <property type="entry name" value="T1SS_OMP_TolC"/>
</dbReference>
<name>A0A4Z0C777_9BURK</name>
<dbReference type="OrthoDB" id="9813458at2"/>
<evidence type="ECO:0000313" key="11">
    <source>
        <dbReference type="Proteomes" id="UP000298180"/>
    </source>
</evidence>
<keyword evidence="3" id="KW-0813">Transport</keyword>
<comment type="similarity">
    <text evidence="2">Belongs to the outer membrane factor (OMF) (TC 1.B.17) family.</text>
</comment>
<dbReference type="GO" id="GO:0009279">
    <property type="term" value="C:cell outer membrane"/>
    <property type="evidence" value="ECO:0007669"/>
    <property type="project" value="UniProtKB-SubCell"/>
</dbReference>
<comment type="caution">
    <text evidence="10">The sequence shown here is derived from an EMBL/GenBank/DDBJ whole genome shotgun (WGS) entry which is preliminary data.</text>
</comment>
<feature type="signal peptide" evidence="9">
    <location>
        <begin position="1"/>
        <end position="25"/>
    </location>
</feature>
<accession>A0A4Z0C777</accession>
<evidence type="ECO:0000256" key="2">
    <source>
        <dbReference type="ARBA" id="ARBA00007613"/>
    </source>
</evidence>
<evidence type="ECO:0000256" key="1">
    <source>
        <dbReference type="ARBA" id="ARBA00004442"/>
    </source>
</evidence>
<dbReference type="NCBIfam" id="TIGR01844">
    <property type="entry name" value="type_I_sec_TolC"/>
    <property type="match status" value="1"/>
</dbReference>
<evidence type="ECO:0000256" key="4">
    <source>
        <dbReference type="ARBA" id="ARBA00022452"/>
    </source>
</evidence>
<dbReference type="Proteomes" id="UP000298180">
    <property type="component" value="Unassembled WGS sequence"/>
</dbReference>
<dbReference type="InterPro" id="IPR051906">
    <property type="entry name" value="TolC-like"/>
</dbReference>
<sequence>MRSSSKSLRVAVSVAAAILCGSVHAVDLVGAYRGAVTHDPTLMSAERALQAGREKAVQGRALLLPQVGLSASVNRVDNSSSDSTSPVSQLISPQDRGSVRTTSLQVVQPLYDPKASAEKRQLTEQSAVAEVHHKAASQDLVQRVAESYFHLLLARDSLRVVQAEKAAVGTQRDRAKARFEVGRGRITEVQESQARYDAVLAREISAASTLAQREAQFKELTGLPPQQLSGLKAGFVPVPPQPDSLEAWQQRGADQNTRVATRRHEIAISSAEADKYRLSARPSVDLVGSHSWNRGGSLTPTAAPDKSRSTAIGVQLTVPLYTGGAINSRLRESLAKREQSEFDLAAAQRDMRLQVQDAFLATKSGAARVLSLEQSVVSARTALEATALGRDVGTRTELDVLEAQQRLFASQLELAQGRTDYLLGRVRLAAAAGELRENDLAELNAYLEP</sequence>
<evidence type="ECO:0000256" key="3">
    <source>
        <dbReference type="ARBA" id="ARBA00022448"/>
    </source>
</evidence>
<dbReference type="PANTHER" id="PTHR30026">
    <property type="entry name" value="OUTER MEMBRANE PROTEIN TOLC"/>
    <property type="match status" value="1"/>
</dbReference>
<dbReference type="SUPFAM" id="SSF56954">
    <property type="entry name" value="Outer membrane efflux proteins (OEP)"/>
    <property type="match status" value="1"/>
</dbReference>
<dbReference type="PANTHER" id="PTHR30026:SF20">
    <property type="entry name" value="OUTER MEMBRANE PROTEIN TOLC"/>
    <property type="match status" value="1"/>
</dbReference>
<dbReference type="GO" id="GO:0015288">
    <property type="term" value="F:porin activity"/>
    <property type="evidence" value="ECO:0007669"/>
    <property type="project" value="TreeGrafter"/>
</dbReference>
<dbReference type="Gene3D" id="1.20.1600.10">
    <property type="entry name" value="Outer membrane efflux proteins (OEP)"/>
    <property type="match status" value="1"/>
</dbReference>
<feature type="chain" id="PRO_5021191647" evidence="9">
    <location>
        <begin position="26"/>
        <end position="449"/>
    </location>
</feature>
<evidence type="ECO:0000256" key="8">
    <source>
        <dbReference type="SAM" id="MobiDB-lite"/>
    </source>
</evidence>
<evidence type="ECO:0000313" key="10">
    <source>
        <dbReference type="EMBL" id="TFZ05935.1"/>
    </source>
</evidence>
<dbReference type="GO" id="GO:1990281">
    <property type="term" value="C:efflux pump complex"/>
    <property type="evidence" value="ECO:0007669"/>
    <property type="project" value="TreeGrafter"/>
</dbReference>
<evidence type="ECO:0000256" key="5">
    <source>
        <dbReference type="ARBA" id="ARBA00022692"/>
    </source>
</evidence>
<feature type="compositionally biased region" description="Low complexity" evidence="8">
    <location>
        <begin position="74"/>
        <end position="88"/>
    </location>
</feature>
<keyword evidence="7" id="KW-0998">Cell outer membrane</keyword>
<keyword evidence="11" id="KW-1185">Reference proteome</keyword>
<evidence type="ECO:0000256" key="7">
    <source>
        <dbReference type="ARBA" id="ARBA00023237"/>
    </source>
</evidence>